<dbReference type="EMBL" id="JAMLDX010000004">
    <property type="protein sequence ID" value="MCP3730365.1"/>
    <property type="molecule type" value="Genomic_DNA"/>
</dbReference>
<accession>A0A9X2HR54</accession>
<dbReference type="RefSeq" id="WP_254292484.1">
    <property type="nucleotide sequence ID" value="NZ_JAMLDX010000004.1"/>
</dbReference>
<sequence>MIEDREVWACANMLIKQHGGDAWLVVSQRADELLEQGEIEGHRTFLRILRRIEDLERTGPVGSLH</sequence>
<keyword evidence="2" id="KW-1185">Reference proteome</keyword>
<organism evidence="1 2">
    <name type="scientific">Sphingomonas tagetis</name>
    <dbReference type="NCBI Taxonomy" id="2949092"/>
    <lineage>
        <taxon>Bacteria</taxon>
        <taxon>Pseudomonadati</taxon>
        <taxon>Pseudomonadota</taxon>
        <taxon>Alphaproteobacteria</taxon>
        <taxon>Sphingomonadales</taxon>
        <taxon>Sphingomonadaceae</taxon>
        <taxon>Sphingomonas</taxon>
    </lineage>
</organism>
<name>A0A9X2HR54_9SPHN</name>
<comment type="caution">
    <text evidence="1">The sequence shown here is derived from an EMBL/GenBank/DDBJ whole genome shotgun (WGS) entry which is preliminary data.</text>
</comment>
<dbReference type="Proteomes" id="UP001139451">
    <property type="component" value="Unassembled WGS sequence"/>
</dbReference>
<protein>
    <submittedName>
        <fullName evidence="1">Uncharacterized protein</fullName>
    </submittedName>
</protein>
<dbReference type="AlphaFoldDB" id="A0A9X2HR54"/>
<evidence type="ECO:0000313" key="1">
    <source>
        <dbReference type="EMBL" id="MCP3730365.1"/>
    </source>
</evidence>
<gene>
    <name evidence="1" type="ORF">M9978_07975</name>
</gene>
<reference evidence="1" key="1">
    <citation type="submission" date="2022-05" db="EMBL/GenBank/DDBJ databases">
        <title>Sphingomonas sp. strain MG17 Genome sequencing and assembly.</title>
        <authorList>
            <person name="Kim I."/>
        </authorList>
    </citation>
    <scope>NUCLEOTIDE SEQUENCE</scope>
    <source>
        <strain evidence="1">MG17</strain>
    </source>
</reference>
<proteinExistence type="predicted"/>
<evidence type="ECO:0000313" key="2">
    <source>
        <dbReference type="Proteomes" id="UP001139451"/>
    </source>
</evidence>